<accession>A0ABQ9I7T3</accession>
<keyword evidence="2" id="KW-1185">Reference proteome</keyword>
<comment type="caution">
    <text evidence="1">The sequence shown here is derived from an EMBL/GenBank/DDBJ whole genome shotgun (WGS) entry which is preliminary data.</text>
</comment>
<gene>
    <name evidence="1" type="ORF">PR048_005277</name>
</gene>
<organism evidence="1 2">
    <name type="scientific">Dryococelus australis</name>
    <dbReference type="NCBI Taxonomy" id="614101"/>
    <lineage>
        <taxon>Eukaryota</taxon>
        <taxon>Metazoa</taxon>
        <taxon>Ecdysozoa</taxon>
        <taxon>Arthropoda</taxon>
        <taxon>Hexapoda</taxon>
        <taxon>Insecta</taxon>
        <taxon>Pterygota</taxon>
        <taxon>Neoptera</taxon>
        <taxon>Polyneoptera</taxon>
        <taxon>Phasmatodea</taxon>
        <taxon>Verophasmatodea</taxon>
        <taxon>Anareolatae</taxon>
        <taxon>Phasmatidae</taxon>
        <taxon>Eurycanthinae</taxon>
        <taxon>Dryococelus</taxon>
    </lineage>
</organism>
<evidence type="ECO:0000313" key="2">
    <source>
        <dbReference type="Proteomes" id="UP001159363"/>
    </source>
</evidence>
<proteinExistence type="predicted"/>
<reference evidence="1 2" key="1">
    <citation type="submission" date="2023-02" db="EMBL/GenBank/DDBJ databases">
        <title>LHISI_Scaffold_Assembly.</title>
        <authorList>
            <person name="Stuart O.P."/>
            <person name="Cleave R."/>
            <person name="Magrath M.J.L."/>
            <person name="Mikheyev A.S."/>
        </authorList>
    </citation>
    <scope>NUCLEOTIDE SEQUENCE [LARGE SCALE GENOMIC DNA]</scope>
    <source>
        <strain evidence="1">Daus_M_001</strain>
        <tissue evidence="1">Leg muscle</tissue>
    </source>
</reference>
<evidence type="ECO:0000313" key="1">
    <source>
        <dbReference type="EMBL" id="KAJ8892696.1"/>
    </source>
</evidence>
<dbReference type="EMBL" id="JARBHB010000002">
    <property type="protein sequence ID" value="KAJ8892696.1"/>
    <property type="molecule type" value="Genomic_DNA"/>
</dbReference>
<sequence length="115" mass="12850">MERALEMFSILKVPIPYTTLQGSAKTRIARSPSLGKKAIFTLEDESEMADNVKKLANMYVVLTPVDLRSAAFEFEVKKGFLIISIKQAEWQGGIDLTDSCKGTHHFPFDSLKQLA</sequence>
<dbReference type="Proteomes" id="UP001159363">
    <property type="component" value="Chromosome 2"/>
</dbReference>
<name>A0ABQ9I7T3_9NEOP</name>
<protein>
    <submittedName>
        <fullName evidence="1">Uncharacterized protein</fullName>
    </submittedName>
</protein>